<organism evidence="3 4">
    <name type="scientific">Tieghemiomyces parasiticus</name>
    <dbReference type="NCBI Taxonomy" id="78921"/>
    <lineage>
        <taxon>Eukaryota</taxon>
        <taxon>Fungi</taxon>
        <taxon>Fungi incertae sedis</taxon>
        <taxon>Zoopagomycota</taxon>
        <taxon>Kickxellomycotina</taxon>
        <taxon>Dimargaritomycetes</taxon>
        <taxon>Dimargaritales</taxon>
        <taxon>Dimargaritaceae</taxon>
        <taxon>Tieghemiomyces</taxon>
    </lineage>
</organism>
<feature type="compositionally biased region" description="Polar residues" evidence="1">
    <location>
        <begin position="223"/>
        <end position="232"/>
    </location>
</feature>
<sequence length="242" mass="26842">MPDTEAPIEIEIEFVFDFICPWSYICKRRLYRFVNQMGTQAAGEFTDRINRAAKDEGLVVHLDGISGRTTILHGLMLKLAEMGLESEFLDKVFQAYFVDQQDICDVYAVANIIEQMKLDEDELKKSDYGIAYKSQLQKLLDENGELGVQGTPFFIFDRTFAMSGAQSVDKLMFIFEQLVERAKRPASVSQSTGEDGKGGQGKLTEGPSLDTATIATATDTTTLSRSPATTSPAAPRYFTPSS</sequence>
<evidence type="ECO:0000259" key="2">
    <source>
        <dbReference type="Pfam" id="PF01323"/>
    </source>
</evidence>
<dbReference type="OrthoDB" id="1930760at2759"/>
<dbReference type="Gene3D" id="3.40.30.10">
    <property type="entry name" value="Glutaredoxin"/>
    <property type="match status" value="2"/>
</dbReference>
<reference evidence="3" key="1">
    <citation type="submission" date="2022-07" db="EMBL/GenBank/DDBJ databases">
        <title>Phylogenomic reconstructions and comparative analyses of Kickxellomycotina fungi.</title>
        <authorList>
            <person name="Reynolds N.K."/>
            <person name="Stajich J.E."/>
            <person name="Barry K."/>
            <person name="Grigoriev I.V."/>
            <person name="Crous P."/>
            <person name="Smith M.E."/>
        </authorList>
    </citation>
    <scope>NUCLEOTIDE SEQUENCE</scope>
    <source>
        <strain evidence="3">RSA 861</strain>
    </source>
</reference>
<accession>A0A9W8DXD5</accession>
<dbReference type="InterPro" id="IPR001853">
    <property type="entry name" value="DSBA-like_thioredoxin_dom"/>
</dbReference>
<dbReference type="InterPro" id="IPR036249">
    <property type="entry name" value="Thioredoxin-like_sf"/>
</dbReference>
<dbReference type="Pfam" id="PF01323">
    <property type="entry name" value="DSBA"/>
    <property type="match status" value="1"/>
</dbReference>
<dbReference type="EMBL" id="JANBPT010000093">
    <property type="protein sequence ID" value="KAJ1927993.1"/>
    <property type="molecule type" value="Genomic_DNA"/>
</dbReference>
<evidence type="ECO:0000313" key="4">
    <source>
        <dbReference type="Proteomes" id="UP001150569"/>
    </source>
</evidence>
<feature type="compositionally biased region" description="Low complexity" evidence="1">
    <location>
        <begin position="210"/>
        <end position="222"/>
    </location>
</feature>
<evidence type="ECO:0000313" key="3">
    <source>
        <dbReference type="EMBL" id="KAJ1927993.1"/>
    </source>
</evidence>
<name>A0A9W8DXD5_9FUNG</name>
<protein>
    <recommendedName>
        <fullName evidence="2">DSBA-like thioredoxin domain-containing protein</fullName>
    </recommendedName>
</protein>
<feature type="region of interest" description="Disordered" evidence="1">
    <location>
        <begin position="185"/>
        <end position="242"/>
    </location>
</feature>
<dbReference type="Proteomes" id="UP001150569">
    <property type="component" value="Unassembled WGS sequence"/>
</dbReference>
<evidence type="ECO:0000256" key="1">
    <source>
        <dbReference type="SAM" id="MobiDB-lite"/>
    </source>
</evidence>
<dbReference type="GO" id="GO:0016491">
    <property type="term" value="F:oxidoreductase activity"/>
    <property type="evidence" value="ECO:0007669"/>
    <property type="project" value="InterPro"/>
</dbReference>
<dbReference type="AlphaFoldDB" id="A0A9W8DXD5"/>
<comment type="caution">
    <text evidence="3">The sequence shown here is derived from an EMBL/GenBank/DDBJ whole genome shotgun (WGS) entry which is preliminary data.</text>
</comment>
<proteinExistence type="predicted"/>
<dbReference type="PANTHER" id="PTHR13887:SF41">
    <property type="entry name" value="THIOREDOXIN SUPERFAMILY PROTEIN"/>
    <property type="match status" value="1"/>
</dbReference>
<dbReference type="SUPFAM" id="SSF52833">
    <property type="entry name" value="Thioredoxin-like"/>
    <property type="match status" value="1"/>
</dbReference>
<dbReference type="PANTHER" id="PTHR13887">
    <property type="entry name" value="GLUTATHIONE S-TRANSFERASE KAPPA"/>
    <property type="match status" value="1"/>
</dbReference>
<feature type="domain" description="DSBA-like thioredoxin" evidence="2">
    <location>
        <begin position="12"/>
        <end position="171"/>
    </location>
</feature>
<gene>
    <name evidence="3" type="ORF">IWQ60_002456</name>
</gene>
<keyword evidence="4" id="KW-1185">Reference proteome</keyword>